<dbReference type="SUPFAM" id="SSF52540">
    <property type="entry name" value="P-loop containing nucleoside triphosphate hydrolases"/>
    <property type="match status" value="1"/>
</dbReference>
<evidence type="ECO:0000256" key="2">
    <source>
        <dbReference type="ARBA" id="ARBA00022741"/>
    </source>
</evidence>
<organism evidence="6 7">
    <name type="scientific">Corynebacterium casei LMG S-19264</name>
    <dbReference type="NCBI Taxonomy" id="1285583"/>
    <lineage>
        <taxon>Bacteria</taxon>
        <taxon>Bacillati</taxon>
        <taxon>Actinomycetota</taxon>
        <taxon>Actinomycetes</taxon>
        <taxon>Mycobacteriales</taxon>
        <taxon>Corynebacteriaceae</taxon>
        <taxon>Corynebacterium</taxon>
    </lineage>
</organism>
<dbReference type="InterPro" id="IPR003593">
    <property type="entry name" value="AAA+_ATPase"/>
</dbReference>
<evidence type="ECO:0000256" key="4">
    <source>
        <dbReference type="SAM" id="MobiDB-lite"/>
    </source>
</evidence>
<name>A0ABM5PQL0_9CORY</name>
<dbReference type="InterPro" id="IPR050153">
    <property type="entry name" value="Metal_Ion_Import_ABC"/>
</dbReference>
<feature type="domain" description="ABC transporter" evidence="5">
    <location>
        <begin position="30"/>
        <end position="270"/>
    </location>
</feature>
<dbReference type="InterPro" id="IPR003439">
    <property type="entry name" value="ABC_transporter-like_ATP-bd"/>
</dbReference>
<evidence type="ECO:0000259" key="5">
    <source>
        <dbReference type="PROSITE" id="PS50893"/>
    </source>
</evidence>
<gene>
    <name evidence="6" type="ORF">CCASEI_08565</name>
</gene>
<keyword evidence="2" id="KW-0547">Nucleotide-binding</keyword>
<keyword evidence="1" id="KW-0813">Transport</keyword>
<keyword evidence="3 6" id="KW-0067">ATP-binding</keyword>
<feature type="region of interest" description="Disordered" evidence="4">
    <location>
        <begin position="1"/>
        <end position="22"/>
    </location>
</feature>
<dbReference type="InterPro" id="IPR015856">
    <property type="entry name" value="ABC_transpr_CbiO/EcfA_su"/>
</dbReference>
<evidence type="ECO:0000256" key="1">
    <source>
        <dbReference type="ARBA" id="ARBA00022448"/>
    </source>
</evidence>
<protein>
    <submittedName>
        <fullName evidence="6">ABC transport system, ATP-binding protein</fullName>
    </submittedName>
</protein>
<dbReference type="Proteomes" id="UP000019226">
    <property type="component" value="Chromosome"/>
</dbReference>
<feature type="compositionally biased region" description="Low complexity" evidence="4">
    <location>
        <begin position="1"/>
        <end position="16"/>
    </location>
</feature>
<evidence type="ECO:0000313" key="7">
    <source>
        <dbReference type="Proteomes" id="UP000019226"/>
    </source>
</evidence>
<reference evidence="7" key="1">
    <citation type="submission" date="2013-02" db="EMBL/GenBank/DDBJ databases">
        <title>The complete genome sequence of Corynebacterium casei LMG S-19264 (=DSM 44701).</title>
        <authorList>
            <person name="Ruckert C."/>
            <person name="Albersmeier A."/>
            <person name="Kalinowski J."/>
        </authorList>
    </citation>
    <scope>NUCLEOTIDE SEQUENCE [LARGE SCALE GENOMIC DNA]</scope>
    <source>
        <strain evidence="7">LMG S-19264</strain>
    </source>
</reference>
<sequence length="294" mass="32417">MSNTPANNPAASNSASRATQPLETHDDLLIDFRGVELRRGGNTLVGPVDWQVELDERWVVIGPNGAGKTSLVRMAAAEEFPSKGAAFVMGERIGKTDMRDLRAAIGMSSAAVQHRIPDNEVVQDLVISAGYAVLGRWREQYDDMDFDRAQDILDQVGAHHLAERTWGTLSEGERKRVILARALMSDPELLILDEPTAGMDLGGREDLVGYLGDLALDADAPAIVMITHHVEEIPYGFTHAMILDEGRVIAKGLINSVMTSKNLSEAFHQPIQVDRIGDRYFARRIRSARKSHRK</sequence>
<accession>A0ABM5PQL0</accession>
<evidence type="ECO:0000256" key="3">
    <source>
        <dbReference type="ARBA" id="ARBA00022840"/>
    </source>
</evidence>
<dbReference type="GO" id="GO:0005524">
    <property type="term" value="F:ATP binding"/>
    <property type="evidence" value="ECO:0007669"/>
    <property type="project" value="UniProtKB-KW"/>
</dbReference>
<dbReference type="PROSITE" id="PS50893">
    <property type="entry name" value="ABC_TRANSPORTER_2"/>
    <property type="match status" value="1"/>
</dbReference>
<dbReference type="Gene3D" id="3.40.50.300">
    <property type="entry name" value="P-loop containing nucleotide triphosphate hydrolases"/>
    <property type="match status" value="1"/>
</dbReference>
<proteinExistence type="predicted"/>
<dbReference type="SMART" id="SM00382">
    <property type="entry name" value="AAA"/>
    <property type="match status" value="1"/>
</dbReference>
<evidence type="ECO:0000313" key="6">
    <source>
        <dbReference type="EMBL" id="AHI20276.1"/>
    </source>
</evidence>
<dbReference type="InterPro" id="IPR027417">
    <property type="entry name" value="P-loop_NTPase"/>
</dbReference>
<dbReference type="Pfam" id="PF00005">
    <property type="entry name" value="ABC_tran"/>
    <property type="match status" value="1"/>
</dbReference>
<dbReference type="EMBL" id="CP004350">
    <property type="protein sequence ID" value="AHI20276.1"/>
    <property type="molecule type" value="Genomic_DNA"/>
</dbReference>
<dbReference type="PANTHER" id="PTHR42734">
    <property type="entry name" value="METAL TRANSPORT SYSTEM ATP-BINDING PROTEIN TM_0124-RELATED"/>
    <property type="match status" value="1"/>
</dbReference>
<keyword evidence="7" id="KW-1185">Reference proteome</keyword>
<dbReference type="CDD" id="cd03225">
    <property type="entry name" value="ABC_cobalt_CbiO_domain1"/>
    <property type="match status" value="1"/>
</dbReference>